<dbReference type="GO" id="GO:0005829">
    <property type="term" value="C:cytosol"/>
    <property type="evidence" value="ECO:0007669"/>
    <property type="project" value="TreeGrafter"/>
</dbReference>
<feature type="region of interest" description="Disordered" evidence="9">
    <location>
        <begin position="89"/>
        <end position="113"/>
    </location>
</feature>
<dbReference type="InterPro" id="IPR002583">
    <property type="entry name" value="Ribosomal_bS20"/>
</dbReference>
<dbReference type="GO" id="GO:0015935">
    <property type="term" value="C:small ribosomal subunit"/>
    <property type="evidence" value="ECO:0007669"/>
    <property type="project" value="TreeGrafter"/>
</dbReference>
<evidence type="ECO:0000256" key="6">
    <source>
        <dbReference type="ARBA" id="ARBA00023274"/>
    </source>
</evidence>
<gene>
    <name evidence="8 10" type="primary">rpsT</name>
    <name evidence="10" type="ORF">LMG27198_28820</name>
</gene>
<dbReference type="SUPFAM" id="SSF46992">
    <property type="entry name" value="Ribosomal protein S20"/>
    <property type="match status" value="1"/>
</dbReference>
<evidence type="ECO:0000256" key="4">
    <source>
        <dbReference type="ARBA" id="ARBA00022884"/>
    </source>
</evidence>
<keyword evidence="11" id="KW-1185">Reference proteome</keyword>
<dbReference type="AlphaFoldDB" id="A0A9W6LSN9"/>
<dbReference type="HAMAP" id="MF_00500">
    <property type="entry name" value="Ribosomal_bS20"/>
    <property type="match status" value="1"/>
</dbReference>
<evidence type="ECO:0000256" key="8">
    <source>
        <dbReference type="HAMAP-Rule" id="MF_00500"/>
    </source>
</evidence>
<proteinExistence type="inferred from homology"/>
<dbReference type="Pfam" id="PF01649">
    <property type="entry name" value="Ribosomal_S20p"/>
    <property type="match status" value="1"/>
</dbReference>
<comment type="caution">
    <text evidence="10">The sequence shown here is derived from an EMBL/GenBank/DDBJ whole genome shotgun (WGS) entry which is preliminary data.</text>
</comment>
<dbReference type="GO" id="GO:0006412">
    <property type="term" value="P:translation"/>
    <property type="evidence" value="ECO:0007669"/>
    <property type="project" value="UniProtKB-UniRule"/>
</dbReference>
<dbReference type="PANTHER" id="PTHR33398:SF1">
    <property type="entry name" value="SMALL RIBOSOMAL SUBUNIT PROTEIN BS20C"/>
    <property type="match status" value="1"/>
</dbReference>
<dbReference type="GO" id="GO:0070181">
    <property type="term" value="F:small ribosomal subunit rRNA binding"/>
    <property type="evidence" value="ECO:0007669"/>
    <property type="project" value="TreeGrafter"/>
</dbReference>
<comment type="similarity">
    <text evidence="2 8">Belongs to the bacterial ribosomal protein bS20 family.</text>
</comment>
<dbReference type="PANTHER" id="PTHR33398">
    <property type="entry name" value="30S RIBOSOMAL PROTEIN S20"/>
    <property type="match status" value="1"/>
</dbReference>
<dbReference type="InterPro" id="IPR036510">
    <property type="entry name" value="Ribosomal_bS20_sf"/>
</dbReference>
<evidence type="ECO:0000313" key="10">
    <source>
        <dbReference type="EMBL" id="GLI93890.1"/>
    </source>
</evidence>
<sequence length="113" mass="12351">MAANSRPQRFLAGPQPPHKFEDRLMANTASAKKAVRKIERRTEVNRARRSRMRTFVRKVEEAIASGDASAAAAALQSAVPEMMRAAQKGVVHKNTASRKVSRLSARVKALGGK</sequence>
<keyword evidence="6 8" id="KW-0687">Ribonucleoprotein</keyword>
<evidence type="ECO:0000256" key="2">
    <source>
        <dbReference type="ARBA" id="ARBA00007634"/>
    </source>
</evidence>
<evidence type="ECO:0000256" key="3">
    <source>
        <dbReference type="ARBA" id="ARBA00022730"/>
    </source>
</evidence>
<dbReference type="Gene3D" id="1.20.58.110">
    <property type="entry name" value="Ribosomal protein S20"/>
    <property type="match status" value="1"/>
</dbReference>
<evidence type="ECO:0000256" key="5">
    <source>
        <dbReference type="ARBA" id="ARBA00022980"/>
    </source>
</evidence>
<protein>
    <recommendedName>
        <fullName evidence="7 8">Small ribosomal subunit protein bS20</fullName>
    </recommendedName>
</protein>
<evidence type="ECO:0000256" key="1">
    <source>
        <dbReference type="ARBA" id="ARBA00003134"/>
    </source>
</evidence>
<evidence type="ECO:0000313" key="11">
    <source>
        <dbReference type="Proteomes" id="UP001144323"/>
    </source>
</evidence>
<organism evidence="10 11">
    <name type="scientific">Methylocystis echinoides</name>
    <dbReference type="NCBI Taxonomy" id="29468"/>
    <lineage>
        <taxon>Bacteria</taxon>
        <taxon>Pseudomonadati</taxon>
        <taxon>Pseudomonadota</taxon>
        <taxon>Alphaproteobacteria</taxon>
        <taxon>Hyphomicrobiales</taxon>
        <taxon>Methylocystaceae</taxon>
        <taxon>Methylocystis</taxon>
    </lineage>
</organism>
<dbReference type="GO" id="GO:0003735">
    <property type="term" value="F:structural constituent of ribosome"/>
    <property type="evidence" value="ECO:0007669"/>
    <property type="project" value="InterPro"/>
</dbReference>
<keyword evidence="3 8" id="KW-0699">rRNA-binding</keyword>
<accession>A0A9W6LSN9</accession>
<dbReference type="Proteomes" id="UP001144323">
    <property type="component" value="Unassembled WGS sequence"/>
</dbReference>
<evidence type="ECO:0000256" key="7">
    <source>
        <dbReference type="ARBA" id="ARBA00035136"/>
    </source>
</evidence>
<dbReference type="FunFam" id="1.20.58.110:FF:000001">
    <property type="entry name" value="30S ribosomal protein S20"/>
    <property type="match status" value="1"/>
</dbReference>
<evidence type="ECO:0000256" key="9">
    <source>
        <dbReference type="SAM" id="MobiDB-lite"/>
    </source>
</evidence>
<dbReference type="EMBL" id="BSEC01000001">
    <property type="protein sequence ID" value="GLI93890.1"/>
    <property type="molecule type" value="Genomic_DNA"/>
</dbReference>
<comment type="function">
    <text evidence="1 8">Binds directly to 16S ribosomal RNA.</text>
</comment>
<dbReference type="NCBIfam" id="TIGR00029">
    <property type="entry name" value="S20"/>
    <property type="match status" value="1"/>
</dbReference>
<feature type="region of interest" description="Disordered" evidence="9">
    <location>
        <begin position="1"/>
        <end position="20"/>
    </location>
</feature>
<reference evidence="10" key="1">
    <citation type="journal article" date="2023" name="Int. J. Syst. Evol. Microbiol.">
        <title>Methylocystis iwaonis sp. nov., a type II methane-oxidizing bacterium from surface soil of a rice paddy field in Japan, and emended description of the genus Methylocystis (ex Whittenbury et al. 1970) Bowman et al. 1993.</title>
        <authorList>
            <person name="Kaise H."/>
            <person name="Sawadogo J.B."/>
            <person name="Alam M.S."/>
            <person name="Ueno C."/>
            <person name="Dianou D."/>
            <person name="Shinjo R."/>
            <person name="Asakawa S."/>
        </authorList>
    </citation>
    <scope>NUCLEOTIDE SEQUENCE</scope>
    <source>
        <strain evidence="10">LMG27198</strain>
    </source>
</reference>
<keyword evidence="5 8" id="KW-0689">Ribosomal protein</keyword>
<keyword evidence="4 8" id="KW-0694">RNA-binding</keyword>
<name>A0A9W6LSN9_9HYPH</name>